<reference evidence="1 2" key="1">
    <citation type="submission" date="2023-03" db="EMBL/GenBank/DDBJ databases">
        <title>Bacillus Genome Sequencing.</title>
        <authorList>
            <person name="Dunlap C."/>
        </authorList>
    </citation>
    <scope>NUCLEOTIDE SEQUENCE [LARGE SCALE GENOMIC DNA]</scope>
    <source>
        <strain evidence="1 2">NRS-1717</strain>
    </source>
</reference>
<evidence type="ECO:0000313" key="2">
    <source>
        <dbReference type="Proteomes" id="UP001342826"/>
    </source>
</evidence>
<dbReference type="Pfam" id="PF12438">
    <property type="entry name" value="DUF3679"/>
    <property type="match status" value="1"/>
</dbReference>
<proteinExistence type="predicted"/>
<organism evidence="1 2">
    <name type="scientific">Metabacillus fastidiosus</name>
    <dbReference type="NCBI Taxonomy" id="1458"/>
    <lineage>
        <taxon>Bacteria</taxon>
        <taxon>Bacillati</taxon>
        <taxon>Bacillota</taxon>
        <taxon>Bacilli</taxon>
        <taxon>Bacillales</taxon>
        <taxon>Bacillaceae</taxon>
        <taxon>Metabacillus</taxon>
    </lineage>
</organism>
<dbReference type="GeneID" id="301139576"/>
<protein>
    <submittedName>
        <fullName evidence="1">YqxA family protein</fullName>
    </submittedName>
</protein>
<keyword evidence="2" id="KW-1185">Reference proteome</keyword>
<evidence type="ECO:0000313" key="1">
    <source>
        <dbReference type="EMBL" id="MED4400996.1"/>
    </source>
</evidence>
<comment type="caution">
    <text evidence="1">The sequence shown here is derived from an EMBL/GenBank/DDBJ whole genome shotgun (WGS) entry which is preliminary data.</text>
</comment>
<dbReference type="EMBL" id="JARTFS010000005">
    <property type="protein sequence ID" value="MED4400996.1"/>
    <property type="molecule type" value="Genomic_DNA"/>
</dbReference>
<accession>A0ABU6NVD3</accession>
<dbReference type="Proteomes" id="UP001342826">
    <property type="component" value="Unassembled WGS sequence"/>
</dbReference>
<gene>
    <name evidence="1" type="ORF">P9271_06575</name>
</gene>
<sequence>MIKFMLKCFFLSSILFIGVLIGMQQANEGMLQMKGYSDPKLSGAFQVENERDGEMEASILGNSVTSQDLQKKQEQLEQIEAFNFFSQTGKKLSDFVSSTVSAGVESLSELINRWFE</sequence>
<dbReference type="RefSeq" id="WP_066225268.1">
    <property type="nucleotide sequence ID" value="NZ_JARSOS010000036.1"/>
</dbReference>
<name>A0ABU6NVD3_9BACI</name>
<dbReference type="InterPro" id="IPR020534">
    <property type="entry name" value="Uncharacterised_YqxA"/>
</dbReference>